<dbReference type="InterPro" id="IPR006527">
    <property type="entry name" value="F-box-assoc_dom_typ1"/>
</dbReference>
<dbReference type="InterPro" id="IPR017451">
    <property type="entry name" value="F-box-assoc_interact_dom"/>
</dbReference>
<proteinExistence type="predicted"/>
<gene>
    <name evidence="2" type="ORF">BUALT_Bualt03G0085700</name>
</gene>
<evidence type="ECO:0000313" key="2">
    <source>
        <dbReference type="EMBL" id="KAG8385827.1"/>
    </source>
</evidence>
<dbReference type="Proteomes" id="UP000826271">
    <property type="component" value="Unassembled WGS sequence"/>
</dbReference>
<dbReference type="PANTHER" id="PTHR31672:SF13">
    <property type="entry name" value="F-BOX PROTEIN CPR30-LIKE"/>
    <property type="match status" value="1"/>
</dbReference>
<dbReference type="EMBL" id="WHWC01000003">
    <property type="protein sequence ID" value="KAG8385827.1"/>
    <property type="molecule type" value="Genomic_DNA"/>
</dbReference>
<reference evidence="2" key="1">
    <citation type="submission" date="2019-10" db="EMBL/GenBank/DDBJ databases">
        <authorList>
            <person name="Zhang R."/>
            <person name="Pan Y."/>
            <person name="Wang J."/>
            <person name="Ma R."/>
            <person name="Yu S."/>
        </authorList>
    </citation>
    <scope>NUCLEOTIDE SEQUENCE</scope>
    <source>
        <strain evidence="2">LA-IB0</strain>
        <tissue evidence="2">Leaf</tissue>
    </source>
</reference>
<dbReference type="SUPFAM" id="SSF81383">
    <property type="entry name" value="F-box domain"/>
    <property type="match status" value="1"/>
</dbReference>
<dbReference type="Pfam" id="PF07734">
    <property type="entry name" value="FBA_1"/>
    <property type="match status" value="1"/>
</dbReference>
<name>A0AAV6XYV0_9LAMI</name>
<dbReference type="InterPro" id="IPR036047">
    <property type="entry name" value="F-box-like_dom_sf"/>
</dbReference>
<accession>A0AAV6XYV0</accession>
<dbReference type="Gene3D" id="1.20.1280.50">
    <property type="match status" value="1"/>
</dbReference>
<dbReference type="AlphaFoldDB" id="A0AAV6XYV0"/>
<evidence type="ECO:0000259" key="1">
    <source>
        <dbReference type="PROSITE" id="PS50181"/>
    </source>
</evidence>
<feature type="domain" description="F-box" evidence="1">
    <location>
        <begin position="1"/>
        <end position="43"/>
    </location>
</feature>
<dbReference type="NCBIfam" id="TIGR01640">
    <property type="entry name" value="F_box_assoc_1"/>
    <property type="match status" value="1"/>
</dbReference>
<organism evidence="2 3">
    <name type="scientific">Buddleja alternifolia</name>
    <dbReference type="NCBI Taxonomy" id="168488"/>
    <lineage>
        <taxon>Eukaryota</taxon>
        <taxon>Viridiplantae</taxon>
        <taxon>Streptophyta</taxon>
        <taxon>Embryophyta</taxon>
        <taxon>Tracheophyta</taxon>
        <taxon>Spermatophyta</taxon>
        <taxon>Magnoliopsida</taxon>
        <taxon>eudicotyledons</taxon>
        <taxon>Gunneridae</taxon>
        <taxon>Pentapetalae</taxon>
        <taxon>asterids</taxon>
        <taxon>lamiids</taxon>
        <taxon>Lamiales</taxon>
        <taxon>Scrophulariaceae</taxon>
        <taxon>Buddlejeae</taxon>
        <taxon>Buddleja</taxon>
    </lineage>
</organism>
<sequence length="378" mass="42897">MSDIPPEIIKEILSRLPAKSLLRFRCVSKPWRSMIDAKDFIKLHLRHSYETNSNRTLLVDSTQLFFIDLNSFERLDIGDIQFEPQVIASSCDGLVLIEFEFDNLVLWNPATRKSNQLPYPPLDCRITNGSKNVREQSALGYDSKHDDYKIVRVVQASTMVDDGFLYSETEIYSLRSNTWKKVECFPYMLSNCKSAYRWGVYLNDALHTVVNDSQRSEVIMAFNIAEEEHHEVPKPGVNCVLDSVEVMGGCLTAIVPGKTNSSEIWVMKEYGVKESWAKLLSFEPLPCYSRLKLNLCPLAYSKRGDEILLNYGRMCLIWYNLRTKTFSIAWVPGLTASFSASPPVRKFDAELCVASLVSPHSPAGMGDDFLSVGFKLVL</sequence>
<protein>
    <recommendedName>
        <fullName evidence="1">F-box domain-containing protein</fullName>
    </recommendedName>
</protein>
<dbReference type="Pfam" id="PF00646">
    <property type="entry name" value="F-box"/>
    <property type="match status" value="1"/>
</dbReference>
<dbReference type="PROSITE" id="PS50181">
    <property type="entry name" value="FBOX"/>
    <property type="match status" value="1"/>
</dbReference>
<evidence type="ECO:0000313" key="3">
    <source>
        <dbReference type="Proteomes" id="UP000826271"/>
    </source>
</evidence>
<dbReference type="InterPro" id="IPR050796">
    <property type="entry name" value="SCF_F-box_component"/>
</dbReference>
<dbReference type="SMART" id="SM00256">
    <property type="entry name" value="FBOX"/>
    <property type="match status" value="1"/>
</dbReference>
<keyword evidence="3" id="KW-1185">Reference proteome</keyword>
<dbReference type="InterPro" id="IPR001810">
    <property type="entry name" value="F-box_dom"/>
</dbReference>
<dbReference type="CDD" id="cd22157">
    <property type="entry name" value="F-box_AtFBW1-like"/>
    <property type="match status" value="1"/>
</dbReference>
<dbReference type="PANTHER" id="PTHR31672">
    <property type="entry name" value="BNACNNG10540D PROTEIN"/>
    <property type="match status" value="1"/>
</dbReference>
<comment type="caution">
    <text evidence="2">The sequence shown here is derived from an EMBL/GenBank/DDBJ whole genome shotgun (WGS) entry which is preliminary data.</text>
</comment>